<dbReference type="RefSeq" id="WP_193913409.1">
    <property type="nucleotide sequence ID" value="NZ_JADEXS020000001.1"/>
</dbReference>
<keyword evidence="3" id="KW-0479">Metal-binding</keyword>
<evidence type="ECO:0000313" key="4">
    <source>
        <dbReference type="EMBL" id="MBE9021356.1"/>
    </source>
</evidence>
<comment type="similarity">
    <text evidence="1">Belongs to the ADP-ribosylglycohydrolase family.</text>
</comment>
<keyword evidence="2" id="KW-0378">Hydrolase</keyword>
<dbReference type="PANTHER" id="PTHR16222">
    <property type="entry name" value="ADP-RIBOSYLGLYCOHYDROLASE"/>
    <property type="match status" value="1"/>
</dbReference>
<name>A0A8J6ZWQ9_DESMC</name>
<evidence type="ECO:0000256" key="2">
    <source>
        <dbReference type="ARBA" id="ARBA00022801"/>
    </source>
</evidence>
<evidence type="ECO:0000256" key="1">
    <source>
        <dbReference type="ARBA" id="ARBA00010702"/>
    </source>
</evidence>
<dbReference type="GO" id="GO:0046872">
    <property type="term" value="F:metal ion binding"/>
    <property type="evidence" value="ECO:0007669"/>
    <property type="project" value="UniProtKB-KW"/>
</dbReference>
<protein>
    <submittedName>
        <fullName evidence="4">ADP-ribosylglycohydrolase family protein</fullName>
    </submittedName>
</protein>
<feature type="binding site" evidence="3">
    <location>
        <position position="56"/>
    </location>
    <ligand>
        <name>Mg(2+)</name>
        <dbReference type="ChEBI" id="CHEBI:18420"/>
        <label>1</label>
    </ligand>
</feature>
<dbReference type="Proteomes" id="UP000622533">
    <property type="component" value="Unassembled WGS sequence"/>
</dbReference>
<feature type="binding site" evidence="3">
    <location>
        <position position="54"/>
    </location>
    <ligand>
        <name>Mg(2+)</name>
        <dbReference type="ChEBI" id="CHEBI:18420"/>
        <label>1</label>
    </ligand>
</feature>
<dbReference type="Pfam" id="PF03747">
    <property type="entry name" value="ADP_ribosyl_GH"/>
    <property type="match status" value="1"/>
</dbReference>
<dbReference type="AlphaFoldDB" id="A0A8J6ZWQ9"/>
<keyword evidence="5" id="KW-1185">Reference proteome</keyword>
<keyword evidence="3" id="KW-0460">Magnesium</keyword>
<dbReference type="PANTHER" id="PTHR16222:SF24">
    <property type="entry name" value="ADP-RIBOSYLHYDROLASE ARH3"/>
    <property type="match status" value="1"/>
</dbReference>
<accession>A0A8J6ZWQ9</accession>
<dbReference type="InterPro" id="IPR036705">
    <property type="entry name" value="Ribosyl_crysJ1_sf"/>
</dbReference>
<dbReference type="InterPro" id="IPR005502">
    <property type="entry name" value="Ribosyl_crysJ1"/>
</dbReference>
<dbReference type="SUPFAM" id="SSF101478">
    <property type="entry name" value="ADP-ribosylglycohydrolase"/>
    <property type="match status" value="1"/>
</dbReference>
<evidence type="ECO:0000256" key="3">
    <source>
        <dbReference type="PIRSR" id="PIRSR605502-1"/>
    </source>
</evidence>
<feature type="binding site" evidence="3">
    <location>
        <position position="265"/>
    </location>
    <ligand>
        <name>Mg(2+)</name>
        <dbReference type="ChEBI" id="CHEBI:18420"/>
        <label>1</label>
    </ligand>
</feature>
<organism evidence="4 5">
    <name type="scientific">Desmonostoc muscorum LEGE 12446</name>
    <dbReference type="NCBI Taxonomy" id="1828758"/>
    <lineage>
        <taxon>Bacteria</taxon>
        <taxon>Bacillati</taxon>
        <taxon>Cyanobacteriota</taxon>
        <taxon>Cyanophyceae</taxon>
        <taxon>Nostocales</taxon>
        <taxon>Nostocaceae</taxon>
        <taxon>Desmonostoc</taxon>
    </lineage>
</organism>
<feature type="binding site" evidence="3">
    <location>
        <position position="268"/>
    </location>
    <ligand>
        <name>Mg(2+)</name>
        <dbReference type="ChEBI" id="CHEBI:18420"/>
        <label>1</label>
    </ligand>
</feature>
<dbReference type="EMBL" id="JADEXS010000017">
    <property type="protein sequence ID" value="MBE9021356.1"/>
    <property type="molecule type" value="Genomic_DNA"/>
</dbReference>
<feature type="binding site" evidence="3">
    <location>
        <position position="267"/>
    </location>
    <ligand>
        <name>Mg(2+)</name>
        <dbReference type="ChEBI" id="CHEBI:18420"/>
        <label>1</label>
    </ligand>
</feature>
<feature type="binding site" evidence="3">
    <location>
        <position position="55"/>
    </location>
    <ligand>
        <name>Mg(2+)</name>
        <dbReference type="ChEBI" id="CHEBI:18420"/>
        <label>1</label>
    </ligand>
</feature>
<comment type="cofactor">
    <cofactor evidence="3">
        <name>Mg(2+)</name>
        <dbReference type="ChEBI" id="CHEBI:18420"/>
    </cofactor>
    <text evidence="3">Binds 2 magnesium ions per subunit.</text>
</comment>
<dbReference type="Gene3D" id="1.10.4080.10">
    <property type="entry name" value="ADP-ribosylation/Crystallin J1"/>
    <property type="match status" value="1"/>
</dbReference>
<evidence type="ECO:0000313" key="5">
    <source>
        <dbReference type="Proteomes" id="UP000622533"/>
    </source>
</evidence>
<gene>
    <name evidence="4" type="ORF">IQ276_02415</name>
</gene>
<proteinExistence type="inferred from homology"/>
<dbReference type="GO" id="GO:0016787">
    <property type="term" value="F:hydrolase activity"/>
    <property type="evidence" value="ECO:0007669"/>
    <property type="project" value="UniProtKB-KW"/>
</dbReference>
<comment type="caution">
    <text evidence="4">The sequence shown here is derived from an EMBL/GenBank/DDBJ whole genome shotgun (WGS) entry which is preliminary data.</text>
</comment>
<reference evidence="4" key="1">
    <citation type="submission" date="2020-10" db="EMBL/GenBank/DDBJ databases">
        <authorList>
            <person name="Castelo-Branco R."/>
            <person name="Eusebio N."/>
            <person name="Adriana R."/>
            <person name="Vieira A."/>
            <person name="Brugerolle De Fraissinette N."/>
            <person name="Rezende De Castro R."/>
            <person name="Schneider M.P."/>
            <person name="Vasconcelos V."/>
            <person name="Leao P.N."/>
        </authorList>
    </citation>
    <scope>NUCLEOTIDE SEQUENCE</scope>
    <source>
        <strain evidence="4">LEGE 12446</strain>
    </source>
</reference>
<sequence length="313" mass="34277">MLTAAKTLSGLMGLCVGDALGVPVEFTSRAERVKSPVTTMLGYGTWNQPPGTWSDDSSLSFCLAESLCRGYSLEAIANSFWRWYKEAYWTPRGDVFDIGQTTHTALMRLKQGVVAHQAGGKVENSNGNGSLMRILPMAYCHRSLTLGELLARVHDVSGITHAHRRSQMACGIYISIAVSLLEGADLQTAYLQGLQDIQTIYSVREFLLEKPHFGRVFSGEIAKLPVEEINSGGYVIDTLESSLWCLLNSSSYSEAVLKAVNLGGDTDTTAAVTGGLAGIYYGVENIPRQWMNQIARKQDIIYLAERFARAVYS</sequence>
<dbReference type="InterPro" id="IPR050792">
    <property type="entry name" value="ADP-ribosylglycohydrolase"/>
</dbReference>